<gene>
    <name evidence="7" type="primary">pknB_16</name>
    <name evidence="7" type="ORF">Poly30_28780</name>
</gene>
<dbReference type="GO" id="GO:0004674">
    <property type="term" value="F:protein serine/threonine kinase activity"/>
    <property type="evidence" value="ECO:0007669"/>
    <property type="project" value="UniProtKB-EC"/>
</dbReference>
<evidence type="ECO:0000313" key="8">
    <source>
        <dbReference type="Proteomes" id="UP000320390"/>
    </source>
</evidence>
<evidence type="ECO:0000256" key="3">
    <source>
        <dbReference type="ARBA" id="ARBA00022777"/>
    </source>
</evidence>
<sequence>MIHRWQEARVILEELLDLAPEDQSERLTALAEQDAELAEIVRGLLAVDRKEAPELPSLTTPDSRRHVGRFQLRHRMATGRHGSVWSAARSDGAFDQEVAIKLIDLESMAKELGGDPAGAPGHERRALARIDSPHVVRLIDAGELDEATEWLALEFLDAEPLDAYCQRRRLGLEARVELMEQVARGIEACHAASVLHLDLSPSNVLVASGVRAKIIDFGSSRRSASVGDLQPGGHARVSPGGFTPAYASPEQFRSAEDAAVLDERADVWSLGALLHGLLVGRLPIDVARVPPAEARRRKLHEDPLSLRRTLASMNGDELEAVASERGTTGRSLARELRSSGLEAVVLAALRRDPGERTSSAREFREDLERWRRGEPVQARRETLTQRATRLARRRPRAAAAVLAVAGSLAIGAGALYWASLQARRATDRATQLRALESGQIDAARRTSETLVRELYQAISPLANTHDQVGRLLDAGIEVARSAQDPHLSMWLGDALVKRALHGIETARWSPEIEHECLRACDRALGLVAPMLESDPVRFEPARVALEATQLKSLSYFNLCDDDACREAMADVKARLARLAAAVDDPFAALQIRSMQIRANTVENFYGEAWGQLERVLANDRASIELFEAFAVSPMHLDIGLRSQRDFIHVRERYLTFLSLDPDGDGGDWLPEAIDHAEALFQLVDQKPTVELLISRAANAAMTLSTWLHRLGRDAEADACLKRALDRARAPGRDRRETALEILAQLEASLGLEATSVMDDEVHPVAAADLLIARARHALARSETLEAARLAARASAIYDGSSRACPAYAATRLARAEIEAVQGEVEWLQAAGRPGPERRASAERAERRLANALELFEAVGGDALHRTSVQPKRARVEARLAECRALLEER</sequence>
<evidence type="ECO:0000256" key="2">
    <source>
        <dbReference type="ARBA" id="ARBA00022741"/>
    </source>
</evidence>
<keyword evidence="1 7" id="KW-0808">Transferase</keyword>
<feature type="transmembrane region" description="Helical" evidence="5">
    <location>
        <begin position="397"/>
        <end position="418"/>
    </location>
</feature>
<dbReference type="RefSeq" id="WP_145198313.1">
    <property type="nucleotide sequence ID" value="NZ_CP036434.1"/>
</dbReference>
<dbReference type="OrthoDB" id="502205at2"/>
<dbReference type="EMBL" id="CP036434">
    <property type="protein sequence ID" value="QDV07354.1"/>
    <property type="molecule type" value="Genomic_DNA"/>
</dbReference>
<dbReference type="PROSITE" id="PS50011">
    <property type="entry name" value="PROTEIN_KINASE_DOM"/>
    <property type="match status" value="1"/>
</dbReference>
<keyword evidence="4" id="KW-0067">ATP-binding</keyword>
<keyword evidence="3 7" id="KW-0418">Kinase</keyword>
<reference evidence="7 8" key="1">
    <citation type="submission" date="2019-02" db="EMBL/GenBank/DDBJ databases">
        <title>Deep-cultivation of Planctomycetes and their phenomic and genomic characterization uncovers novel biology.</title>
        <authorList>
            <person name="Wiegand S."/>
            <person name="Jogler M."/>
            <person name="Boedeker C."/>
            <person name="Pinto D."/>
            <person name="Vollmers J."/>
            <person name="Rivas-Marin E."/>
            <person name="Kohn T."/>
            <person name="Peeters S.H."/>
            <person name="Heuer A."/>
            <person name="Rast P."/>
            <person name="Oberbeckmann S."/>
            <person name="Bunk B."/>
            <person name="Jeske O."/>
            <person name="Meyerdierks A."/>
            <person name="Storesund J.E."/>
            <person name="Kallscheuer N."/>
            <person name="Luecker S."/>
            <person name="Lage O.M."/>
            <person name="Pohl T."/>
            <person name="Merkel B.J."/>
            <person name="Hornburger P."/>
            <person name="Mueller R.-W."/>
            <person name="Bruemmer F."/>
            <person name="Labrenz M."/>
            <person name="Spormann A.M."/>
            <person name="Op den Camp H."/>
            <person name="Overmann J."/>
            <person name="Amann R."/>
            <person name="Jetten M.S.M."/>
            <person name="Mascher T."/>
            <person name="Medema M.H."/>
            <person name="Devos D.P."/>
            <person name="Kaster A.-K."/>
            <person name="Ovreas L."/>
            <person name="Rohde M."/>
            <person name="Galperin M.Y."/>
            <person name="Jogler C."/>
        </authorList>
    </citation>
    <scope>NUCLEOTIDE SEQUENCE [LARGE SCALE GENOMIC DNA]</scope>
    <source>
        <strain evidence="7 8">Poly30</strain>
    </source>
</reference>
<organism evidence="7 8">
    <name type="scientific">Saltatorellus ferox</name>
    <dbReference type="NCBI Taxonomy" id="2528018"/>
    <lineage>
        <taxon>Bacteria</taxon>
        <taxon>Pseudomonadati</taxon>
        <taxon>Planctomycetota</taxon>
        <taxon>Planctomycetia</taxon>
        <taxon>Planctomycetia incertae sedis</taxon>
        <taxon>Saltatorellus</taxon>
    </lineage>
</organism>
<keyword evidence="2" id="KW-0547">Nucleotide-binding</keyword>
<keyword evidence="5" id="KW-0472">Membrane</keyword>
<evidence type="ECO:0000313" key="7">
    <source>
        <dbReference type="EMBL" id="QDV07354.1"/>
    </source>
</evidence>
<protein>
    <submittedName>
        <fullName evidence="7">Serine/threonine-protein kinase PknB</fullName>
        <ecNumber evidence="7">2.7.11.1</ecNumber>
    </submittedName>
</protein>
<dbReference type="EC" id="2.7.11.1" evidence="7"/>
<keyword evidence="5" id="KW-0812">Transmembrane</keyword>
<evidence type="ECO:0000256" key="4">
    <source>
        <dbReference type="ARBA" id="ARBA00022840"/>
    </source>
</evidence>
<accession>A0A518ETD7</accession>
<dbReference type="InterPro" id="IPR000719">
    <property type="entry name" value="Prot_kinase_dom"/>
</dbReference>
<proteinExistence type="predicted"/>
<evidence type="ECO:0000259" key="6">
    <source>
        <dbReference type="PROSITE" id="PS50011"/>
    </source>
</evidence>
<keyword evidence="8" id="KW-1185">Reference proteome</keyword>
<keyword evidence="5" id="KW-1133">Transmembrane helix</keyword>
<dbReference type="PANTHER" id="PTHR43289:SF34">
    <property type="entry name" value="SERINE_THREONINE-PROTEIN KINASE YBDM-RELATED"/>
    <property type="match status" value="1"/>
</dbReference>
<dbReference type="Gene3D" id="3.30.200.20">
    <property type="entry name" value="Phosphorylase Kinase, domain 1"/>
    <property type="match status" value="1"/>
</dbReference>
<evidence type="ECO:0000256" key="1">
    <source>
        <dbReference type="ARBA" id="ARBA00022679"/>
    </source>
</evidence>
<dbReference type="Gene3D" id="1.10.510.10">
    <property type="entry name" value="Transferase(Phosphotransferase) domain 1"/>
    <property type="match status" value="1"/>
</dbReference>
<dbReference type="Proteomes" id="UP000320390">
    <property type="component" value="Chromosome"/>
</dbReference>
<name>A0A518ETD7_9BACT</name>
<evidence type="ECO:0000256" key="5">
    <source>
        <dbReference type="SAM" id="Phobius"/>
    </source>
</evidence>
<dbReference type="InterPro" id="IPR011009">
    <property type="entry name" value="Kinase-like_dom_sf"/>
</dbReference>
<dbReference type="Pfam" id="PF00069">
    <property type="entry name" value="Pkinase"/>
    <property type="match status" value="1"/>
</dbReference>
<dbReference type="InterPro" id="IPR008266">
    <property type="entry name" value="Tyr_kinase_AS"/>
</dbReference>
<feature type="domain" description="Protein kinase" evidence="6">
    <location>
        <begin position="70"/>
        <end position="371"/>
    </location>
</feature>
<dbReference type="CDD" id="cd14014">
    <property type="entry name" value="STKc_PknB_like"/>
    <property type="match status" value="1"/>
</dbReference>
<dbReference type="PROSITE" id="PS00109">
    <property type="entry name" value="PROTEIN_KINASE_TYR"/>
    <property type="match status" value="1"/>
</dbReference>
<dbReference type="SUPFAM" id="SSF56112">
    <property type="entry name" value="Protein kinase-like (PK-like)"/>
    <property type="match status" value="1"/>
</dbReference>
<dbReference type="AlphaFoldDB" id="A0A518ETD7"/>
<dbReference type="GO" id="GO:0005524">
    <property type="term" value="F:ATP binding"/>
    <property type="evidence" value="ECO:0007669"/>
    <property type="project" value="UniProtKB-KW"/>
</dbReference>
<dbReference type="PANTHER" id="PTHR43289">
    <property type="entry name" value="MITOGEN-ACTIVATED PROTEIN KINASE KINASE KINASE 20-RELATED"/>
    <property type="match status" value="1"/>
</dbReference>